<name>A0ACB9YTT4_9PEZI</name>
<proteinExistence type="predicted"/>
<gene>
    <name evidence="1" type="ORF">F4820DRAFT_400503</name>
</gene>
<protein>
    <submittedName>
        <fullName evidence="1">FAD/NAD(P)-binding domain-containing protein</fullName>
    </submittedName>
</protein>
<keyword evidence="2" id="KW-1185">Reference proteome</keyword>
<sequence length="439" mass="48279">MPLKILIIGAGICGPAMATLLRRSDPGHSVTIVERYPEIRHNGLQIDLRAWGIPIMKRLGLLEKVRQVSVKEGGLALVDSKGKIKAVLGINDSGAGAQSFTSEFEVMRGDLVNILYEASMKDADEPATGKGDGAQDPREEDGPGIRYRFNVSVTALAQDEKGVDVTFTDGTTRRYDLVVGADGQWSKTRRMMFGEDIGGAMFRRLHVHIAYYTVKREPGDDELARIYHIGNGRSIFRRTGDRPFTQVILMARTESEEMRQAIERQPVEKQKEAFEKLFKGAGWQMDSRFLQGLRESTDFYADSLGQVKAPHAVKGRIALLGDAAHCASAVTGMGTTVSLIGAYTLAGELARHNDDVPTALQAYDANIKPYIIEAQKLTLGVPHILTLDSQWAIALLRFVVWLVTSTKFDKLIVKLAGENKGGLQLPDYPELKLAPATEN</sequence>
<evidence type="ECO:0000313" key="1">
    <source>
        <dbReference type="EMBL" id="KAI4862759.1"/>
    </source>
</evidence>
<evidence type="ECO:0000313" key="2">
    <source>
        <dbReference type="Proteomes" id="UP001497700"/>
    </source>
</evidence>
<reference evidence="1 2" key="1">
    <citation type="journal article" date="2022" name="New Phytol.">
        <title>Ecological generalism drives hyperdiversity of secondary metabolite gene clusters in xylarialean endophytes.</title>
        <authorList>
            <person name="Franco M.E.E."/>
            <person name="Wisecaver J.H."/>
            <person name="Arnold A.E."/>
            <person name="Ju Y.M."/>
            <person name="Slot J.C."/>
            <person name="Ahrendt S."/>
            <person name="Moore L.P."/>
            <person name="Eastman K.E."/>
            <person name="Scott K."/>
            <person name="Konkel Z."/>
            <person name="Mondo S.J."/>
            <person name="Kuo A."/>
            <person name="Hayes R.D."/>
            <person name="Haridas S."/>
            <person name="Andreopoulos B."/>
            <person name="Riley R."/>
            <person name="LaButti K."/>
            <person name="Pangilinan J."/>
            <person name="Lipzen A."/>
            <person name="Amirebrahimi M."/>
            <person name="Yan J."/>
            <person name="Adam C."/>
            <person name="Keymanesh K."/>
            <person name="Ng V."/>
            <person name="Louie K."/>
            <person name="Northen T."/>
            <person name="Drula E."/>
            <person name="Henrissat B."/>
            <person name="Hsieh H.M."/>
            <person name="Youens-Clark K."/>
            <person name="Lutzoni F."/>
            <person name="Miadlikowska J."/>
            <person name="Eastwood D.C."/>
            <person name="Hamelin R.C."/>
            <person name="Grigoriev I.V."/>
            <person name="U'Ren J.M."/>
        </authorList>
    </citation>
    <scope>NUCLEOTIDE SEQUENCE [LARGE SCALE GENOMIC DNA]</scope>
    <source>
        <strain evidence="1 2">CBS 119005</strain>
    </source>
</reference>
<dbReference type="EMBL" id="MU393519">
    <property type="protein sequence ID" value="KAI4862759.1"/>
    <property type="molecule type" value="Genomic_DNA"/>
</dbReference>
<organism evidence="1 2">
    <name type="scientific">Hypoxylon rubiginosum</name>
    <dbReference type="NCBI Taxonomy" id="110542"/>
    <lineage>
        <taxon>Eukaryota</taxon>
        <taxon>Fungi</taxon>
        <taxon>Dikarya</taxon>
        <taxon>Ascomycota</taxon>
        <taxon>Pezizomycotina</taxon>
        <taxon>Sordariomycetes</taxon>
        <taxon>Xylariomycetidae</taxon>
        <taxon>Xylariales</taxon>
        <taxon>Hypoxylaceae</taxon>
        <taxon>Hypoxylon</taxon>
    </lineage>
</organism>
<dbReference type="Proteomes" id="UP001497700">
    <property type="component" value="Unassembled WGS sequence"/>
</dbReference>
<accession>A0ACB9YTT4</accession>
<comment type="caution">
    <text evidence="1">The sequence shown here is derived from an EMBL/GenBank/DDBJ whole genome shotgun (WGS) entry which is preliminary data.</text>
</comment>